<evidence type="ECO:0008006" key="3">
    <source>
        <dbReference type="Google" id="ProtNLM"/>
    </source>
</evidence>
<accession>A0A0D0E4F0</accession>
<name>A0A0D0E4F0_9AGAM</name>
<evidence type="ECO:0000313" key="2">
    <source>
        <dbReference type="Proteomes" id="UP000054538"/>
    </source>
</evidence>
<proteinExistence type="predicted"/>
<organism evidence="1 2">
    <name type="scientific">Paxillus rubicundulus Ve08.2h10</name>
    <dbReference type="NCBI Taxonomy" id="930991"/>
    <lineage>
        <taxon>Eukaryota</taxon>
        <taxon>Fungi</taxon>
        <taxon>Dikarya</taxon>
        <taxon>Basidiomycota</taxon>
        <taxon>Agaricomycotina</taxon>
        <taxon>Agaricomycetes</taxon>
        <taxon>Agaricomycetidae</taxon>
        <taxon>Boletales</taxon>
        <taxon>Paxilineae</taxon>
        <taxon>Paxillaceae</taxon>
        <taxon>Paxillus</taxon>
    </lineage>
</organism>
<gene>
    <name evidence="1" type="ORF">PAXRUDRAFT_565309</name>
</gene>
<keyword evidence="2" id="KW-1185">Reference proteome</keyword>
<dbReference type="Gene3D" id="1.20.1280.50">
    <property type="match status" value="1"/>
</dbReference>
<evidence type="ECO:0000313" key="1">
    <source>
        <dbReference type="EMBL" id="KIK99241.1"/>
    </source>
</evidence>
<reference evidence="1 2" key="1">
    <citation type="submission" date="2014-04" db="EMBL/GenBank/DDBJ databases">
        <authorList>
            <consortium name="DOE Joint Genome Institute"/>
            <person name="Kuo A."/>
            <person name="Kohler A."/>
            <person name="Jargeat P."/>
            <person name="Nagy L.G."/>
            <person name="Floudas D."/>
            <person name="Copeland A."/>
            <person name="Barry K.W."/>
            <person name="Cichocki N."/>
            <person name="Veneault-Fourrey C."/>
            <person name="LaButti K."/>
            <person name="Lindquist E.A."/>
            <person name="Lipzen A."/>
            <person name="Lundell T."/>
            <person name="Morin E."/>
            <person name="Murat C."/>
            <person name="Sun H."/>
            <person name="Tunlid A."/>
            <person name="Henrissat B."/>
            <person name="Grigoriev I.V."/>
            <person name="Hibbett D.S."/>
            <person name="Martin F."/>
            <person name="Nordberg H.P."/>
            <person name="Cantor M.N."/>
            <person name="Hua S.X."/>
        </authorList>
    </citation>
    <scope>NUCLEOTIDE SEQUENCE [LARGE SCALE GENOMIC DNA]</scope>
    <source>
        <strain evidence="1 2">Ve08.2h10</strain>
    </source>
</reference>
<protein>
    <recommendedName>
        <fullName evidence="3">F-box domain-containing protein</fullName>
    </recommendedName>
</protein>
<dbReference type="Proteomes" id="UP000054538">
    <property type="component" value="Unassembled WGS sequence"/>
</dbReference>
<dbReference type="SUPFAM" id="SSF81383">
    <property type="entry name" value="F-box domain"/>
    <property type="match status" value="1"/>
</dbReference>
<dbReference type="STRING" id="930991.A0A0D0E4F0"/>
<dbReference type="InterPro" id="IPR036047">
    <property type="entry name" value="F-box-like_dom_sf"/>
</dbReference>
<reference evidence="2" key="2">
    <citation type="submission" date="2015-01" db="EMBL/GenBank/DDBJ databases">
        <title>Evolutionary Origins and Diversification of the Mycorrhizal Mutualists.</title>
        <authorList>
            <consortium name="DOE Joint Genome Institute"/>
            <consortium name="Mycorrhizal Genomics Consortium"/>
            <person name="Kohler A."/>
            <person name="Kuo A."/>
            <person name="Nagy L.G."/>
            <person name="Floudas D."/>
            <person name="Copeland A."/>
            <person name="Barry K.W."/>
            <person name="Cichocki N."/>
            <person name="Veneault-Fourrey C."/>
            <person name="LaButti K."/>
            <person name="Lindquist E.A."/>
            <person name="Lipzen A."/>
            <person name="Lundell T."/>
            <person name="Morin E."/>
            <person name="Murat C."/>
            <person name="Riley R."/>
            <person name="Ohm R."/>
            <person name="Sun H."/>
            <person name="Tunlid A."/>
            <person name="Henrissat B."/>
            <person name="Grigoriev I.V."/>
            <person name="Hibbett D.S."/>
            <person name="Martin F."/>
        </authorList>
    </citation>
    <scope>NUCLEOTIDE SEQUENCE [LARGE SCALE GENOMIC DNA]</scope>
    <source>
        <strain evidence="2">Ve08.2h10</strain>
    </source>
</reference>
<dbReference type="AlphaFoldDB" id="A0A0D0E4F0"/>
<dbReference type="HOGENOM" id="CLU_457864_0_0_1"/>
<dbReference type="EMBL" id="KN824866">
    <property type="protein sequence ID" value="KIK99241.1"/>
    <property type="molecule type" value="Genomic_DNA"/>
</dbReference>
<dbReference type="OrthoDB" id="2690832at2759"/>
<dbReference type="InParanoid" id="A0A0D0E4F0"/>
<sequence length="571" mass="64578">MSDQDSKALESWFLLVLQPGVGGQTPTSASFRFPAMIQTASQPPQLRCFINVIPIEVMAYIFQLAAEFNRTRYPVLVSHVCRSWRGLALNTPGLWTNIGIRLQCCSVTQPRRELCRASSFASRSSLRALNIKMEIIYNNRRPTHGICQHLSCFVAGVKFIVGVCDRIKALDVDSNFYATCTAVSYELIPRGLPMLERFRITLGKGFPCPRTVRQSIPVDLFNTRSAWALNGPGSPQAQMNRLLPRLAELSLTGTFAFWNFWAVTNLASLTINHLEFPFRLHLHDLRCILMQNANSLERLELHASIRSPSESGLPSITLPRLRHLHLGFISQFEALEFLQALQAPSLRSLHMCDVPRMHHFRRHRLSANTSPPPVVNLHTGEESDSSALLHFLCVTPPAFLAQIESLTLTSIYLIHQERAWCTDVLTRSIPPSAVCPVRLMQTMTSLRTLTLHMPDHFFLQSLNFPIPVPGTETDIQPCWTYPASQILDLTITHLSHRDLKLFLSYRAEIVRHLARHPENSEKLPVLQHLTIGILEEDMPKVVQDSLSGMAWTKLPNELLARTTIYGIHLMK</sequence>